<keyword evidence="5" id="KW-0342">GTP-binding</keyword>
<dbReference type="InterPro" id="IPR005225">
    <property type="entry name" value="Small_GTP-bd"/>
</dbReference>
<name>A0A1D2LCW5_BROTH</name>
<organism evidence="8 9">
    <name type="scientific">Brochothrix thermosphacta</name>
    <name type="common">Microbacterium thermosphactum</name>
    <dbReference type="NCBI Taxonomy" id="2756"/>
    <lineage>
        <taxon>Bacteria</taxon>
        <taxon>Bacillati</taxon>
        <taxon>Bacillota</taxon>
        <taxon>Bacilli</taxon>
        <taxon>Bacillales</taxon>
        <taxon>Listeriaceae</taxon>
        <taxon>Brochothrix</taxon>
    </lineage>
</organism>
<dbReference type="InterPro" id="IPR021147">
    <property type="entry name" value="DUF697"/>
</dbReference>
<dbReference type="NCBIfam" id="TIGR00231">
    <property type="entry name" value="small_GTP"/>
    <property type="match status" value="1"/>
</dbReference>
<keyword evidence="6" id="KW-0472">Membrane</keyword>
<dbReference type="PANTHER" id="PTHR42714:SF2">
    <property type="entry name" value="TRNA MODIFICATION GTPASE GTPBP3, MITOCHONDRIAL"/>
    <property type="match status" value="1"/>
</dbReference>
<evidence type="ECO:0000256" key="6">
    <source>
        <dbReference type="ARBA" id="ARBA00023136"/>
    </source>
</evidence>
<keyword evidence="3" id="KW-0547">Nucleotide-binding</keyword>
<dbReference type="OrthoDB" id="2449499at2"/>
<dbReference type="Gene3D" id="3.40.50.300">
    <property type="entry name" value="P-loop containing nucleotide triphosphate hydrolases"/>
    <property type="match status" value="1"/>
</dbReference>
<evidence type="ECO:0000313" key="8">
    <source>
        <dbReference type="EMBL" id="ATF26904.1"/>
    </source>
</evidence>
<dbReference type="KEGG" id="bths:CNY62_11355"/>
<dbReference type="SUPFAM" id="SSF52540">
    <property type="entry name" value="P-loop containing nucleoside triphosphate hydrolases"/>
    <property type="match status" value="1"/>
</dbReference>
<evidence type="ECO:0000256" key="4">
    <source>
        <dbReference type="ARBA" id="ARBA00022989"/>
    </source>
</evidence>
<reference evidence="8 9" key="1">
    <citation type="submission" date="2017-09" db="EMBL/GenBank/DDBJ databases">
        <title>Complete Genome Sequences of Two Strains of the Meat Spoilage Bacterium Brochothrix thermosphacta Isolated from Ground Chicken.</title>
        <authorList>
            <person name="Paoli G.C."/>
            <person name="Wijey C."/>
            <person name="Chen C.-Y."/>
            <person name="Nguyen L."/>
            <person name="Yan X."/>
            <person name="Irwin P.L."/>
        </authorList>
    </citation>
    <scope>NUCLEOTIDE SEQUENCE [LARGE SCALE GENOMIC DNA]</scope>
    <source>
        <strain evidence="8 9">BI</strain>
    </source>
</reference>
<evidence type="ECO:0000256" key="1">
    <source>
        <dbReference type="ARBA" id="ARBA00004141"/>
    </source>
</evidence>
<dbReference type="STRING" id="2756.BFR44_04710"/>
<dbReference type="GO" id="GO:0030488">
    <property type="term" value="P:tRNA methylation"/>
    <property type="evidence" value="ECO:0007669"/>
    <property type="project" value="TreeGrafter"/>
</dbReference>
<dbReference type="Pfam" id="PF05128">
    <property type="entry name" value="DUF697"/>
    <property type="match status" value="1"/>
</dbReference>
<evidence type="ECO:0000313" key="9">
    <source>
        <dbReference type="Proteomes" id="UP000243591"/>
    </source>
</evidence>
<dbReference type="GO" id="GO:0016020">
    <property type="term" value="C:membrane"/>
    <property type="evidence" value="ECO:0007669"/>
    <property type="project" value="UniProtKB-SubCell"/>
</dbReference>
<comment type="subcellular location">
    <subcellularLocation>
        <location evidence="1">Membrane</location>
        <topology evidence="1">Multi-pass membrane protein</topology>
    </subcellularLocation>
</comment>
<evidence type="ECO:0000259" key="7">
    <source>
        <dbReference type="Pfam" id="PF01926"/>
    </source>
</evidence>
<feature type="domain" description="G" evidence="7">
    <location>
        <begin position="30"/>
        <end position="138"/>
    </location>
</feature>
<dbReference type="GO" id="GO:0005525">
    <property type="term" value="F:GTP binding"/>
    <property type="evidence" value="ECO:0007669"/>
    <property type="project" value="UniProtKB-KW"/>
</dbReference>
<dbReference type="GO" id="GO:0005737">
    <property type="term" value="C:cytoplasm"/>
    <property type="evidence" value="ECO:0007669"/>
    <property type="project" value="TreeGrafter"/>
</dbReference>
<keyword evidence="2" id="KW-0812">Transmembrane</keyword>
<proteinExistence type="predicted"/>
<gene>
    <name evidence="8" type="ORF">CNY62_11355</name>
</gene>
<protein>
    <submittedName>
        <fullName evidence="8">GTP-binding protein</fullName>
    </submittedName>
</protein>
<dbReference type="Pfam" id="PF01926">
    <property type="entry name" value="MMR_HSR1"/>
    <property type="match status" value="1"/>
</dbReference>
<accession>A0A1D2LCW5</accession>
<dbReference type="InterPro" id="IPR006073">
    <property type="entry name" value="GTP-bd"/>
</dbReference>
<evidence type="ECO:0000256" key="3">
    <source>
        <dbReference type="ARBA" id="ARBA00022741"/>
    </source>
</evidence>
<dbReference type="PANTHER" id="PTHR42714">
    <property type="entry name" value="TRNA MODIFICATION GTPASE GTPBP3"/>
    <property type="match status" value="1"/>
</dbReference>
<evidence type="ECO:0000256" key="5">
    <source>
        <dbReference type="ARBA" id="ARBA00023134"/>
    </source>
</evidence>
<dbReference type="AlphaFoldDB" id="A0A1D2LCW5"/>
<dbReference type="InterPro" id="IPR027417">
    <property type="entry name" value="P-loop_NTPase"/>
</dbReference>
<dbReference type="EMBL" id="CP023483">
    <property type="protein sequence ID" value="ATF26904.1"/>
    <property type="molecule type" value="Genomic_DNA"/>
</dbReference>
<dbReference type="GO" id="GO:0002098">
    <property type="term" value="P:tRNA wobble uridine modification"/>
    <property type="evidence" value="ECO:0007669"/>
    <property type="project" value="TreeGrafter"/>
</dbReference>
<dbReference type="Proteomes" id="UP000243591">
    <property type="component" value="Chromosome"/>
</dbReference>
<evidence type="ECO:0000256" key="2">
    <source>
        <dbReference type="ARBA" id="ARBA00022692"/>
    </source>
</evidence>
<keyword evidence="9" id="KW-1185">Reference proteome</keyword>
<keyword evidence="4" id="KW-1133">Transmembrane helix</keyword>
<sequence>MIMVAKNIFSRLFDQESAKVEKQLQQKLIITMVGDVNAGKSSTINRILNREVAEVGASPGKTTSISEYDYGDGVVLADTPGLNDVVTSNSAVTQAFYQSSDMILFFLNAAGTVFSEVEDKALKIVAAENPNIIIVLNKIDASDDVPTQIAFIKEKTNNSYPVIPVSSRTGENINQLETEMLNLATANKKDLVLAKKFKSRSSVANKWIVAASASAGGVGVTPIPFADSLALSALQISLVLKLANLYEYSITKKNLQEMMLPLITTTVGRTLAGSIAKIVPGVGTLVGGAINGGVAASITAAIGYSFKTIFEKEWKLDASTIQSVFYDFLKKEKKIKK</sequence>